<dbReference type="InterPro" id="IPR000086">
    <property type="entry name" value="NUDIX_hydrolase_dom"/>
</dbReference>
<dbReference type="Gene3D" id="3.90.79.10">
    <property type="entry name" value="Nucleoside Triphosphate Pyrophosphohydrolase"/>
    <property type="match status" value="1"/>
</dbReference>
<proteinExistence type="inferred from homology"/>
<dbReference type="SUPFAM" id="SSF55811">
    <property type="entry name" value="Nudix"/>
    <property type="match status" value="1"/>
</dbReference>
<dbReference type="Pfam" id="PF00293">
    <property type="entry name" value="NUDIX"/>
    <property type="match status" value="1"/>
</dbReference>
<dbReference type="InterPro" id="IPR015797">
    <property type="entry name" value="NUDIX_hydrolase-like_dom_sf"/>
</dbReference>
<evidence type="ECO:0000259" key="4">
    <source>
        <dbReference type="PROSITE" id="PS51462"/>
    </source>
</evidence>
<dbReference type="PANTHER" id="PTHR43046">
    <property type="entry name" value="GDP-MANNOSE MANNOSYL HYDROLASE"/>
    <property type="match status" value="1"/>
</dbReference>
<reference evidence="5" key="1">
    <citation type="submission" date="2022-11" db="EMBL/GenBank/DDBJ databases">
        <title>Biodiversity and phylogenetic relationships of bacteria.</title>
        <authorList>
            <person name="Machado R.A.R."/>
            <person name="Bhat A."/>
            <person name="Loulou A."/>
            <person name="Kallel S."/>
        </authorList>
    </citation>
    <scope>NUCLEOTIDE SEQUENCE</scope>
    <source>
        <strain evidence="5">K-TC2</strain>
    </source>
</reference>
<comment type="cofactor">
    <cofactor evidence="1">
        <name>Mg(2+)</name>
        <dbReference type="ChEBI" id="CHEBI:18420"/>
    </cofactor>
</comment>
<organism evidence="5 6">
    <name type="scientific">Kaistia nematophila</name>
    <dbReference type="NCBI Taxonomy" id="2994654"/>
    <lineage>
        <taxon>Bacteria</taxon>
        <taxon>Pseudomonadati</taxon>
        <taxon>Pseudomonadota</taxon>
        <taxon>Alphaproteobacteria</taxon>
        <taxon>Hyphomicrobiales</taxon>
        <taxon>Kaistiaceae</taxon>
        <taxon>Kaistia</taxon>
    </lineage>
</organism>
<feature type="domain" description="Nudix hydrolase" evidence="4">
    <location>
        <begin position="5"/>
        <end position="144"/>
    </location>
</feature>
<dbReference type="AlphaFoldDB" id="A0A9X3INQ8"/>
<evidence type="ECO:0000256" key="2">
    <source>
        <dbReference type="ARBA" id="ARBA00022801"/>
    </source>
</evidence>
<keyword evidence="6" id="KW-1185">Reference proteome</keyword>
<keyword evidence="2 3" id="KW-0378">Hydrolase</keyword>
<dbReference type="InterPro" id="IPR020084">
    <property type="entry name" value="NUDIX_hydrolase_CS"/>
</dbReference>
<dbReference type="GO" id="GO:0016787">
    <property type="term" value="F:hydrolase activity"/>
    <property type="evidence" value="ECO:0007669"/>
    <property type="project" value="UniProtKB-KW"/>
</dbReference>
<comment type="caution">
    <text evidence="5">The sequence shown here is derived from an EMBL/GenBank/DDBJ whole genome shotgun (WGS) entry which is preliminary data.</text>
</comment>
<comment type="similarity">
    <text evidence="3">Belongs to the Nudix hydrolase family.</text>
</comment>
<dbReference type="RefSeq" id="WP_266340796.1">
    <property type="nucleotide sequence ID" value="NZ_JAPKNK010000012.1"/>
</dbReference>
<accession>A0A9X3INQ8</accession>
<evidence type="ECO:0000256" key="3">
    <source>
        <dbReference type="RuleBase" id="RU003476"/>
    </source>
</evidence>
<dbReference type="CDD" id="cd04680">
    <property type="entry name" value="NUDIX_Hydrolase"/>
    <property type="match status" value="1"/>
</dbReference>
<dbReference type="EMBL" id="JAPKNK010000012">
    <property type="protein sequence ID" value="MCX5571836.1"/>
    <property type="molecule type" value="Genomic_DNA"/>
</dbReference>
<dbReference type="InterPro" id="IPR020476">
    <property type="entry name" value="Nudix_hydrolase"/>
</dbReference>
<dbReference type="PANTHER" id="PTHR43046:SF14">
    <property type="entry name" value="MUTT_NUDIX FAMILY PROTEIN"/>
    <property type="match status" value="1"/>
</dbReference>
<sequence length="151" mass="16587">MYSVLARLGSLVAPVVRGMTLGVRGACFDADGRVFLVRHSYMPGWYLPGGGVERGETVEEALVRELREEGGIELDAAPSLHGVYRNPKRPRDHVLVYVSYAFRRPAPPLYPNREIAEVGFFDLGALPEAATPATRRRLAEIAEGAPVSPNW</sequence>
<dbReference type="Proteomes" id="UP001144805">
    <property type="component" value="Unassembled WGS sequence"/>
</dbReference>
<dbReference type="PROSITE" id="PS51462">
    <property type="entry name" value="NUDIX"/>
    <property type="match status" value="1"/>
</dbReference>
<evidence type="ECO:0000313" key="5">
    <source>
        <dbReference type="EMBL" id="MCX5571836.1"/>
    </source>
</evidence>
<evidence type="ECO:0000313" key="6">
    <source>
        <dbReference type="Proteomes" id="UP001144805"/>
    </source>
</evidence>
<name>A0A9X3INQ8_9HYPH</name>
<evidence type="ECO:0000256" key="1">
    <source>
        <dbReference type="ARBA" id="ARBA00001946"/>
    </source>
</evidence>
<protein>
    <submittedName>
        <fullName evidence="5">NUDIX domain-containing protein</fullName>
    </submittedName>
</protein>
<dbReference type="PRINTS" id="PR00502">
    <property type="entry name" value="NUDIXFAMILY"/>
</dbReference>
<dbReference type="PROSITE" id="PS00893">
    <property type="entry name" value="NUDIX_BOX"/>
    <property type="match status" value="1"/>
</dbReference>
<gene>
    <name evidence="5" type="ORF">OSH07_21735</name>
</gene>